<feature type="domain" description="FAD-binding FR-type" evidence="7">
    <location>
        <begin position="326"/>
        <end position="478"/>
    </location>
</feature>
<comment type="similarity">
    <text evidence="1">Belongs to the ferric reductase (FRE) family.</text>
</comment>
<evidence type="ECO:0000256" key="3">
    <source>
        <dbReference type="ARBA" id="ARBA00023002"/>
    </source>
</evidence>
<evidence type="ECO:0000313" key="9">
    <source>
        <dbReference type="Proteomes" id="UP000053958"/>
    </source>
</evidence>
<dbReference type="Pfam" id="PF08030">
    <property type="entry name" value="NAD_binding_6"/>
    <property type="match status" value="1"/>
</dbReference>
<dbReference type="InterPro" id="IPR039261">
    <property type="entry name" value="FNR_nucleotide-bd"/>
</dbReference>
<sequence>MRLLALFPLVLTLGVSFTRADEVSDEERCVEAIFEAYTHLSFTGSHSQPFLVDSCLNPLRTWSIYASVKVFCAPSEIHPGLRHINKPCQGELSRTPYADIAPALTEDYIRSLRVVDYAEVPKAVELDTPVLISRAYYEASFRTNNEPHHSCGDWVLSSEALLLLFNPDANGGNTDNIVLPAQLCIHGFELRYLRRKSLDWHAGIRKSLSAVAVRRAQQSLPLGYRVEVFNFQSVPQSNRKSCDYPGYRSLYRVYGSGYEKTTLIWSQATVCMSLLLLFSSIYLRRNFYELFLLIHITFSVVVIVGLFIHTAIFSGRYDIYLWPVVVVWSLDRLARIVRLVYCNIHIYINRKRLCLTRGRLSYNRLSDILWLEVTIPGDKLEPKPGQHYYVYQPLRWKGYENHPFTLGSWTVAGSDSDSNDALPLPSGTRPTTDRKLIFWIRPFDGWTRRLRNECLRAPGLTVDSTFLLEGPYGQVSPLYNYETVILIAGGSGIAGVLPYIEDHFRRCRNSCGDFSDDSGATTSSPATKPGSRNTRTRDVTLIWTARQREFIEEIGRYGFQSTTQRQDFHVRLYATSRGNKRLPLQGSVTKNGPPSSPTEHTSLVRNVDYSDDDPCLDIAFGRPDIKGLISDHVRATGLPGPNNGVRTAVLVCGPGAMADDARLAVHRMLKEGYRVEYFEEAFGW</sequence>
<evidence type="ECO:0000256" key="4">
    <source>
        <dbReference type="SAM" id="MobiDB-lite"/>
    </source>
</evidence>
<dbReference type="GO" id="GO:0015677">
    <property type="term" value="P:copper ion import"/>
    <property type="evidence" value="ECO:0007669"/>
    <property type="project" value="TreeGrafter"/>
</dbReference>
<dbReference type="Proteomes" id="UP000053958">
    <property type="component" value="Unassembled WGS sequence"/>
</dbReference>
<dbReference type="PROSITE" id="PS51384">
    <property type="entry name" value="FAD_FR"/>
    <property type="match status" value="1"/>
</dbReference>
<dbReference type="InterPro" id="IPR013121">
    <property type="entry name" value="Fe_red_NAD-bd_6"/>
</dbReference>
<dbReference type="InterPro" id="IPR017927">
    <property type="entry name" value="FAD-bd_FR_type"/>
</dbReference>
<dbReference type="AlphaFoldDB" id="A0A0F4YVY3"/>
<dbReference type="PANTHER" id="PTHR32361:SF9">
    <property type="entry name" value="FERRIC REDUCTASE TRANSMEMBRANE COMPONENT 3-RELATED"/>
    <property type="match status" value="1"/>
</dbReference>
<keyword evidence="5" id="KW-0812">Transmembrane</keyword>
<dbReference type="PANTHER" id="PTHR32361">
    <property type="entry name" value="FERRIC/CUPRIC REDUCTASE TRANSMEMBRANE COMPONENT"/>
    <property type="match status" value="1"/>
</dbReference>
<evidence type="ECO:0000256" key="1">
    <source>
        <dbReference type="ARBA" id="ARBA00006278"/>
    </source>
</evidence>
<organism evidence="8 9">
    <name type="scientific">Rasamsonia emersonii (strain ATCC 16479 / CBS 393.64 / IMI 116815)</name>
    <dbReference type="NCBI Taxonomy" id="1408163"/>
    <lineage>
        <taxon>Eukaryota</taxon>
        <taxon>Fungi</taxon>
        <taxon>Dikarya</taxon>
        <taxon>Ascomycota</taxon>
        <taxon>Pezizomycotina</taxon>
        <taxon>Eurotiomycetes</taxon>
        <taxon>Eurotiomycetidae</taxon>
        <taxon>Eurotiales</taxon>
        <taxon>Trichocomaceae</taxon>
        <taxon>Rasamsonia</taxon>
    </lineage>
</organism>
<dbReference type="SUPFAM" id="SSF52343">
    <property type="entry name" value="Ferredoxin reductase-like, C-terminal NADP-linked domain"/>
    <property type="match status" value="1"/>
</dbReference>
<keyword evidence="2" id="KW-0813">Transport</keyword>
<feature type="region of interest" description="Disordered" evidence="4">
    <location>
        <begin position="515"/>
        <end position="535"/>
    </location>
</feature>
<feature type="transmembrane region" description="Helical" evidence="5">
    <location>
        <begin position="290"/>
        <end position="313"/>
    </location>
</feature>
<evidence type="ECO:0000256" key="5">
    <source>
        <dbReference type="SAM" id="Phobius"/>
    </source>
</evidence>
<feature type="signal peptide" evidence="6">
    <location>
        <begin position="1"/>
        <end position="20"/>
    </location>
</feature>
<feature type="transmembrane region" description="Helical" evidence="5">
    <location>
        <begin position="263"/>
        <end position="283"/>
    </location>
</feature>
<evidence type="ECO:0000256" key="2">
    <source>
        <dbReference type="ARBA" id="ARBA00022448"/>
    </source>
</evidence>
<dbReference type="Gene3D" id="3.40.50.80">
    <property type="entry name" value="Nucleotide-binding domain of ferredoxin-NADP reductase (FNR) module"/>
    <property type="match status" value="1"/>
</dbReference>
<dbReference type="GO" id="GO:0005886">
    <property type="term" value="C:plasma membrane"/>
    <property type="evidence" value="ECO:0007669"/>
    <property type="project" value="TreeGrafter"/>
</dbReference>
<accession>A0A0F4YVY3</accession>
<proteinExistence type="inferred from homology"/>
<comment type="caution">
    <text evidence="8">The sequence shown here is derived from an EMBL/GenBank/DDBJ whole genome shotgun (WGS) entry which is preliminary data.</text>
</comment>
<keyword evidence="3" id="KW-0560">Oxidoreductase</keyword>
<gene>
    <name evidence="8" type="ORF">T310_3541</name>
</gene>
<feature type="compositionally biased region" description="Polar residues" evidence="4">
    <location>
        <begin position="518"/>
        <end position="533"/>
    </location>
</feature>
<evidence type="ECO:0000313" key="8">
    <source>
        <dbReference type="EMBL" id="KKA22462.1"/>
    </source>
</evidence>
<keyword evidence="9" id="KW-1185">Reference proteome</keyword>
<evidence type="ECO:0000259" key="7">
    <source>
        <dbReference type="PROSITE" id="PS51384"/>
    </source>
</evidence>
<dbReference type="EMBL" id="LASV01000142">
    <property type="protein sequence ID" value="KKA22462.1"/>
    <property type="molecule type" value="Genomic_DNA"/>
</dbReference>
<name>A0A0F4YVY3_RASE3</name>
<keyword evidence="6" id="KW-0732">Signal</keyword>
<dbReference type="GeneID" id="25315890"/>
<dbReference type="GO" id="GO:0006826">
    <property type="term" value="P:iron ion transport"/>
    <property type="evidence" value="ECO:0007669"/>
    <property type="project" value="TreeGrafter"/>
</dbReference>
<dbReference type="SFLD" id="SFLDG01168">
    <property type="entry name" value="Ferric_reductase_subgroup_(FRE"/>
    <property type="match status" value="1"/>
</dbReference>
<dbReference type="CDD" id="cd06186">
    <property type="entry name" value="NOX_Duox_like_FAD_NADP"/>
    <property type="match status" value="1"/>
</dbReference>
<protein>
    <submittedName>
        <fullName evidence="8">Ferric-chelate reductase</fullName>
    </submittedName>
</protein>
<reference evidence="8 9" key="1">
    <citation type="submission" date="2015-04" db="EMBL/GenBank/DDBJ databases">
        <authorList>
            <person name="Heijne W.H."/>
            <person name="Fedorova N.D."/>
            <person name="Nierman W.C."/>
            <person name="Vollebregt A.W."/>
            <person name="Zhao Z."/>
            <person name="Wu L."/>
            <person name="Kumar M."/>
            <person name="Stam H."/>
            <person name="van den Berg M.A."/>
            <person name="Pel H.J."/>
        </authorList>
    </citation>
    <scope>NUCLEOTIDE SEQUENCE [LARGE SCALE GENOMIC DNA]</scope>
    <source>
        <strain evidence="8 9">CBS 393.64</strain>
    </source>
</reference>
<dbReference type="STRING" id="1408163.A0A0F4YVY3"/>
<dbReference type="RefSeq" id="XP_013329074.1">
    <property type="nucleotide sequence ID" value="XM_013473620.1"/>
</dbReference>
<dbReference type="OrthoDB" id="167398at2759"/>
<dbReference type="InterPro" id="IPR051410">
    <property type="entry name" value="Ferric/Cupric_Reductase"/>
</dbReference>
<dbReference type="GO" id="GO:0006879">
    <property type="term" value="P:intracellular iron ion homeostasis"/>
    <property type="evidence" value="ECO:0007669"/>
    <property type="project" value="TreeGrafter"/>
</dbReference>
<evidence type="ECO:0000256" key="6">
    <source>
        <dbReference type="SAM" id="SignalP"/>
    </source>
</evidence>
<feature type="chain" id="PRO_5002481925" evidence="6">
    <location>
        <begin position="21"/>
        <end position="684"/>
    </location>
</feature>
<keyword evidence="5" id="KW-1133">Transmembrane helix</keyword>
<keyword evidence="5" id="KW-0472">Membrane</keyword>
<dbReference type="GO" id="GO:0000293">
    <property type="term" value="F:ferric-chelate reductase activity"/>
    <property type="evidence" value="ECO:0007669"/>
    <property type="project" value="TreeGrafter"/>
</dbReference>